<keyword evidence="5 10" id="KW-0653">Protein transport</keyword>
<dbReference type="SUPFAM" id="SSF103491">
    <property type="entry name" value="Preprotein translocase SecY subunit"/>
    <property type="match status" value="1"/>
</dbReference>
<evidence type="ECO:0000256" key="2">
    <source>
        <dbReference type="ARBA" id="ARBA00005751"/>
    </source>
</evidence>
<evidence type="ECO:0000256" key="7">
    <source>
        <dbReference type="ARBA" id="ARBA00023010"/>
    </source>
</evidence>
<dbReference type="GO" id="GO:0065002">
    <property type="term" value="P:intracellular protein transmembrane transport"/>
    <property type="evidence" value="ECO:0007669"/>
    <property type="project" value="UniProtKB-UniRule"/>
</dbReference>
<evidence type="ECO:0000256" key="10">
    <source>
        <dbReference type="HAMAP-Rule" id="MF_01465"/>
    </source>
</evidence>
<evidence type="ECO:0000313" key="13">
    <source>
        <dbReference type="Proteomes" id="UP000051249"/>
    </source>
</evidence>
<dbReference type="GO" id="GO:0043952">
    <property type="term" value="P:protein transport by the Sec complex"/>
    <property type="evidence" value="ECO:0007669"/>
    <property type="project" value="UniProtKB-UniRule"/>
</dbReference>
<dbReference type="FunFam" id="1.10.3370.10:FF:000001">
    <property type="entry name" value="Preprotein translocase subunit SecY"/>
    <property type="match status" value="1"/>
</dbReference>
<feature type="transmembrane region" description="Helical" evidence="10">
    <location>
        <begin position="368"/>
        <end position="390"/>
    </location>
</feature>
<comment type="similarity">
    <text evidence="2 10 11">Belongs to the SecY/SEC61-alpha family.</text>
</comment>
<protein>
    <recommendedName>
        <fullName evidence="9 10">Protein translocase subunit SecY</fullName>
    </recommendedName>
</protein>
<gene>
    <name evidence="10" type="primary">secY</name>
    <name evidence="12" type="ORF">IV88_GL001136</name>
</gene>
<keyword evidence="10" id="KW-1003">Cell membrane</keyword>
<evidence type="ECO:0000256" key="1">
    <source>
        <dbReference type="ARBA" id="ARBA00004141"/>
    </source>
</evidence>
<evidence type="ECO:0000256" key="6">
    <source>
        <dbReference type="ARBA" id="ARBA00022989"/>
    </source>
</evidence>
<dbReference type="InterPro" id="IPR026593">
    <property type="entry name" value="SecY"/>
</dbReference>
<accession>A0A0R2N9T7</accession>
<evidence type="ECO:0000256" key="4">
    <source>
        <dbReference type="ARBA" id="ARBA00022692"/>
    </source>
</evidence>
<evidence type="ECO:0000256" key="5">
    <source>
        <dbReference type="ARBA" id="ARBA00022927"/>
    </source>
</evidence>
<dbReference type="OrthoDB" id="9809248at2"/>
<comment type="caution">
    <text evidence="10">Lacks conserved residue(s) required for the propagation of feature annotation.</text>
</comment>
<dbReference type="NCBIfam" id="TIGR00967">
    <property type="entry name" value="3a0501s007"/>
    <property type="match status" value="1"/>
</dbReference>
<name>A0A0R2N9T7_9LACO</name>
<keyword evidence="8 10" id="KW-0472">Membrane</keyword>
<proteinExistence type="inferred from homology"/>
<feature type="transmembrane region" description="Helical" evidence="10">
    <location>
        <begin position="313"/>
        <end position="330"/>
    </location>
</feature>
<feature type="transmembrane region" description="Helical" evidence="10">
    <location>
        <begin position="256"/>
        <end position="278"/>
    </location>
</feature>
<dbReference type="PRINTS" id="PR00303">
    <property type="entry name" value="SECYTRNLCASE"/>
</dbReference>
<feature type="transmembrane region" description="Helical" evidence="10">
    <location>
        <begin position="146"/>
        <end position="166"/>
    </location>
</feature>
<keyword evidence="4 10" id="KW-0812">Transmembrane</keyword>
<evidence type="ECO:0000256" key="11">
    <source>
        <dbReference type="RuleBase" id="RU004349"/>
    </source>
</evidence>
<comment type="caution">
    <text evidence="12">The sequence shown here is derived from an EMBL/GenBank/DDBJ whole genome shotgun (WGS) entry which is preliminary data.</text>
</comment>
<dbReference type="Proteomes" id="UP000051249">
    <property type="component" value="Unassembled WGS sequence"/>
</dbReference>
<reference evidence="12 13" key="1">
    <citation type="journal article" date="2015" name="Genome Announc.">
        <title>Expanding the biotechnology potential of lactobacilli through comparative genomics of 213 strains and associated genera.</title>
        <authorList>
            <person name="Sun Z."/>
            <person name="Harris H.M."/>
            <person name="McCann A."/>
            <person name="Guo C."/>
            <person name="Argimon S."/>
            <person name="Zhang W."/>
            <person name="Yang X."/>
            <person name="Jeffery I.B."/>
            <person name="Cooney J.C."/>
            <person name="Kagawa T.F."/>
            <person name="Liu W."/>
            <person name="Song Y."/>
            <person name="Salvetti E."/>
            <person name="Wrobel A."/>
            <person name="Rasinkangas P."/>
            <person name="Parkhill J."/>
            <person name="Rea M.C."/>
            <person name="O'Sullivan O."/>
            <person name="Ritari J."/>
            <person name="Douillard F.P."/>
            <person name="Paul Ross R."/>
            <person name="Yang R."/>
            <person name="Briner A.E."/>
            <person name="Felis G.E."/>
            <person name="de Vos W.M."/>
            <person name="Barrangou R."/>
            <person name="Klaenhammer T.R."/>
            <person name="Caufield P.W."/>
            <person name="Cui Y."/>
            <person name="Zhang H."/>
            <person name="O'Toole P.W."/>
        </authorList>
    </citation>
    <scope>NUCLEOTIDE SEQUENCE [LARGE SCALE GENOMIC DNA]</scope>
    <source>
        <strain evidence="12 13">DSM 23026</strain>
    </source>
</reference>
<dbReference type="GO" id="GO:0006605">
    <property type="term" value="P:protein targeting"/>
    <property type="evidence" value="ECO:0007669"/>
    <property type="project" value="UniProtKB-UniRule"/>
</dbReference>
<feature type="transmembrane region" description="Helical" evidence="10">
    <location>
        <begin position="178"/>
        <end position="195"/>
    </location>
</feature>
<comment type="function">
    <text evidence="10">The central subunit of the protein translocation channel SecYEG. Consists of two halves formed by TMs 1-5 and 6-10. These two domains form a lateral gate at the front which open onto the bilayer between TMs 2 and 7, and are clamped together by SecE at the back. The channel is closed by both a pore ring composed of hydrophobic SecY resides and a short helix (helix 2A) on the extracellular side of the membrane which forms a plug. The plug probably moves laterally to allow the channel to open. The ring and the pore may move independently.</text>
</comment>
<keyword evidence="3 10" id="KW-0813">Transport</keyword>
<comment type="subcellular location">
    <subcellularLocation>
        <location evidence="10">Cell membrane</location>
        <topology evidence="10">Multi-pass membrane protein</topology>
    </subcellularLocation>
    <subcellularLocation>
        <location evidence="1">Membrane</location>
        <topology evidence="1">Multi-pass membrane protein</topology>
    </subcellularLocation>
</comment>
<evidence type="ECO:0000256" key="3">
    <source>
        <dbReference type="ARBA" id="ARBA00022448"/>
    </source>
</evidence>
<evidence type="ECO:0000313" key="12">
    <source>
        <dbReference type="EMBL" id="KRO22639.1"/>
    </source>
</evidence>
<dbReference type="PROSITE" id="PS00755">
    <property type="entry name" value="SECY_1"/>
    <property type="match status" value="1"/>
</dbReference>
<comment type="subunit">
    <text evidence="10">Component of the Sec protein translocase complex. Heterotrimer consisting of SecY, SecE and SecG subunits. The heterotrimers can form oligomers, although 1 heterotrimer is thought to be able to translocate proteins. Interacts with the ribosome. Interacts with SecDF, and other proteins may be involved. Interacts with SecA.</text>
</comment>
<dbReference type="HAMAP" id="MF_01465">
    <property type="entry name" value="SecY"/>
    <property type="match status" value="1"/>
</dbReference>
<dbReference type="InterPro" id="IPR023201">
    <property type="entry name" value="SecY_dom_sf"/>
</dbReference>
<evidence type="ECO:0000256" key="9">
    <source>
        <dbReference type="ARBA" id="ARBA00039733"/>
    </source>
</evidence>
<dbReference type="PATRIC" id="fig|480391.4.peg.1152"/>
<dbReference type="AlphaFoldDB" id="A0A0R2N9T7"/>
<keyword evidence="13" id="KW-1185">Reference proteome</keyword>
<dbReference type="InterPro" id="IPR030659">
    <property type="entry name" value="SecY_CS"/>
</dbReference>
<feature type="transmembrane region" description="Helical" evidence="10">
    <location>
        <begin position="215"/>
        <end position="235"/>
    </location>
</feature>
<organism evidence="12 13">
    <name type="scientific">Pediococcus argentinicus</name>
    <dbReference type="NCBI Taxonomy" id="480391"/>
    <lineage>
        <taxon>Bacteria</taxon>
        <taxon>Bacillati</taxon>
        <taxon>Bacillota</taxon>
        <taxon>Bacilli</taxon>
        <taxon>Lactobacillales</taxon>
        <taxon>Lactobacillaceae</taxon>
        <taxon>Pediococcus</taxon>
    </lineage>
</organism>
<feature type="transmembrane region" description="Helical" evidence="10">
    <location>
        <begin position="18"/>
        <end position="36"/>
    </location>
</feature>
<dbReference type="PANTHER" id="PTHR10906">
    <property type="entry name" value="SECY/SEC61-ALPHA FAMILY MEMBER"/>
    <property type="match status" value="1"/>
</dbReference>
<keyword evidence="7 10" id="KW-0811">Translocation</keyword>
<feature type="transmembrane region" description="Helical" evidence="10">
    <location>
        <begin position="115"/>
        <end position="134"/>
    </location>
</feature>
<feature type="transmembrane region" description="Helical" evidence="10">
    <location>
        <begin position="396"/>
        <end position="414"/>
    </location>
</feature>
<dbReference type="Pfam" id="PF00344">
    <property type="entry name" value="SecY"/>
    <property type="match status" value="1"/>
</dbReference>
<evidence type="ECO:0000256" key="8">
    <source>
        <dbReference type="ARBA" id="ARBA00023136"/>
    </source>
</evidence>
<dbReference type="Gene3D" id="1.10.3370.10">
    <property type="entry name" value="SecY subunit domain"/>
    <property type="match status" value="1"/>
</dbReference>
<dbReference type="EMBL" id="JQCQ01000036">
    <property type="protein sequence ID" value="KRO22639.1"/>
    <property type="molecule type" value="Genomic_DNA"/>
</dbReference>
<keyword evidence="6 10" id="KW-1133">Transmembrane helix</keyword>
<sequence>MLSTIKNALLVKDIRNKILFTLGVLIVFRLGAFITVPGVNAKALASISSSGLVGILNTFSGGGLTNYSIFAMGVSPYITAQIIIQLLQMDIVPKFVEWSKQGEVGRRKLNQVTRYFTIVLAFAQSIGITAGFNYLSSMHLVDQPNVQTFVTIGLILTAGTMLTTWMGDMITERGIGNGVSMIIFAGIIARTPTGIKQIYTEQFLNTPKSQWVQSYLYVGILLIAIIAIVVFVTWVQQASRKVPIQYTRRASGAPESSYLPLKVNVAGVIPVIFASSFISTPQTILMAFAANHSDDSWYQVLKDVFNMQTTDGAILYTVLIVLFTFFYAFVQVNPEKLAENLQKQGSYIPGVWPGQETQNYVSRLLMRLSVVGALFLGLVALVPLLASNIWGLDESIGLGGTSLLIVIGVAIDLVNQIEGLMMKQEYVGFIRE</sequence>
<dbReference type="RefSeq" id="WP_057800325.1">
    <property type="nucleotide sequence ID" value="NZ_BJZZ01000037.1"/>
</dbReference>
<dbReference type="GO" id="GO:0005886">
    <property type="term" value="C:plasma membrane"/>
    <property type="evidence" value="ECO:0007669"/>
    <property type="project" value="UniProtKB-SubCell"/>
</dbReference>
<dbReference type="InterPro" id="IPR002208">
    <property type="entry name" value="SecY/SEC61-alpha"/>
</dbReference>
<dbReference type="PIRSF" id="PIRSF004557">
    <property type="entry name" value="SecY"/>
    <property type="match status" value="1"/>
</dbReference>